<proteinExistence type="inferred from homology"/>
<sequence>MALSHGTYQWLKTLRFLTWAFVVKWITVLAPFHLTCAQVGKIKEADILVLNRGIEVPFGRTAYLDPLQNLTINVLAGDRCHVTVLQNDPLSQRPGALFPTVFPCQFGPRQVYYSHFGSRSPSTDTVRLMIRYDSNTHTYIIPFTISVKVLFVQLEVLTKNMPLRVERLLGSSDAINRKNTQFSYDSDNQICRVTILSRKTGLPRYGHILNETSQLSMIDCDAFTNMGIIYQHVASTNSPDRDYIPMVLEISDRDGTVMKEEYFKKPVIIREGLQNTQPQPSIDAFLVMEVSNGNAIDQFVMTSIPPQVLSADDIETPSEQLIFNITRPLRFGQGEIVSTDNRNLPIKSFYQKDIQDLKIAYKPPGSDSNVLRTFSVEMQVVDAEGLTSPPFTLMIIVKPMNTMAPVATTNTGIQLFEGQSRELLSAQNLRISDEDNLDDVKIFVADGVRHGQLRLPPGRGYFTPADLDAGNIVYQHDGSDTYSDNVVFRMTDGQNEVQFLFPITIYPLDDQPPVLTVNTGLEITKNQERALSRFVLSATDIDSEDSEILFTLQKPYSREGVFVKKQFQVPKDLQNWQFINKLYEKVVDKFTQQDVDDNKIFYRHIGQHRPNVVIDRIRFRLSDTAEPPNESNVFAFVIKIQPLDDQQPYVHPNTQLRLEVDENQFLPLKRKFLRYTDDDTDDRQLQYIITKPPYDTDPRSRISAGSVVLCDSPGTVISMFSQEQVNHHKICYKAPDSEVGLSKRVLQFDFDVEDTNGNVLRNQKFEMIINPINNKPPIVTNVGFSVNENGRTVLTPQIIDVRDPDSDISSVRFVVAEVPYYGTLNNLQESLTVGDSFKRQDILNRNIVYINAGHEMDKDRFTLIVTDSVHRIPAIINIDVISVDDESPTLIGVQGGVLSLELNVKEKGKVQLSNKDIQATDVDTNNMTLTFIVEKYPGSGILTVRGRRVDRFTQKDIIDGQVYYEHRGGEIGKEVQNDTFTLALSDKSTRYLVSGNTVNRVEALVKIQPVDDMAPQVILGPTYEVLESNKQPILPRHLDVYDDDTDDEKLQCVITRQPSYGYVETISSAPGSEKSRVGVPLTAFFVRDLRIGNVNYVQSVHKGTENRRDGLRFFCSDGMNVSPEYNFPISIYPNNDEAPMVYTREFVVMEGLELKIDTPILKATDADVPPDELTFIITRKPLHGQILQQRNLAGTFPISQFKMADIEHSSTIMYQHDDTETTQDSFSFIVTDGKHNVSQTIPIIILPVDDETPRLSVNNGLDIKKVGETKFITKNDLKAEDLDSPDSNITYILRKMPKQGYLLKNDGSVISNLTLGMNFTQFNIDNRHIQYIHTGTEGTRDLIKFDVTDGLNPLIDRYFYVNIVGLDTIFPRVVTRGIELPEGGTVALTTDILSSSDLNSPDENLRYTITNAPQHGFLESTDAIGTPITTFTQLDVAGNKIRYVHDSTSETKMDRFEFEVTDGFNPVMRTFRIAISDVDNKRPMLIFNTLRVMEGGNKIVTPFELRAVDKDTPSDKLIFTITQVPLYGNILLNFSKTVHTFTYKDLEDNSISYQHDGTETTKDSFSVTITDGTHSHFYVFYDTRVPTKFPQTMHIEIVPVDNGLPQISVNKGIQSLNELSNGQLGVVLTNAVLQTTDMDSPEGSLTYLLTARPEHGYITHDDTGNTSITTWTQGDIDDMKIKYVLNPGSNASGDTFFFKVRDSGGNVLANQPFTLVWCWISFSKQSYIINETEEILEVRLQRRGYLGETSFVTLSAENMTAMVGVDTTAWFAPQVQFNPGQTEKSWRIHLRDDDRFEGPEYFLLHLSDPVTALVENPRTTRINIQDYEDESVVTIPGREYKVDEKIGEILVPVRRTGDITDELWVICATVPDTATGTKDNQILSGSDYISRPDDQRSIIRFDTMQSERYCRVAIIDDSLYEEEEKFQVVLRETMGGRVGDGSSATVYIKPDNDDEPVFYFDKSTYTVDESGKQLDITIWRTGPDLSKPSSVTIGSRMTNPKSAIAGIDYIAVNNILDFAPGVTMNTVAVRILDDLGRPQIEGIEKFEVLLKGPRGASLGQPYIATININDTESDAPSMTFKDAFYEVREEVGHVKVTVMRTGDIRHASTVRCYTRQNSASVMMDYVERPDTDQSIVQFEPGEREKPCIVGIVNDTIYESNEEFRLVLGSPRSLTAPMATIGRINSTIIKLLDDSDKPVIRFAKRRFQVTEPRFIGTMGTVKIPVIREGDNSKVSRVQFSTKSGSALAGKDFNPLTRELYFGPNISQIITEIQILPDRDRENREVFTVHLKQYDKIVSELGRPTYAQVYIVENVKIADVVFPLRPRVVSLRDFDDIGRADTNPINGYPVVCVTACNPKHPDFPTTGKVCSDQKINDTLTKFRWRVAPPTVKGVTSPLRDVTSTTFFAPTWKITLDSVYYGAGSRVQCIATPVNYDGDPGRDVRSDPVTIDTENGLCVPMDTQTIGNEPFTAKLRYIGPGDREHPNSVKITVTIPHRDGLLPVISTHRPSNYEFILSPSAMRVGQHRCSNLLDITDHDVPFNRWFVSNATRNTDSIGEIEPYLYNPDVRTPSTLRFYRNLNLESCLWEFNGYFNMSELVDVCGGEIATDGQAINLKQSALTLRVPLYVSYVSHSPTATGWKHVDMETDMTLTFVYDTAILWQNGITSQESSGVKGDLFPTSVRVTDDNRLAVTFRTEANFRGMFIPVNKETAISSRVTSPDHPDLNFDLRLLRSDPTYENPDQLWEFTSKMAKEDYSGMYHISLIPCTTPIYQQYSLPIICNPQDHVTFELPIRFQQVSDPVPAEFSLSTDFNLMRKRSLWLSGNKGFGEDSDAAFAPGDKIYGRVDVTSQQNLGDQFKLNLEKVFICSGIDGYIPKYNPSQGEYGCLATSPNLQYSLKILDRRAPHTTQNDIDGLPLGAVMAADDPGAAVLLRQPGSDGFSLDTEPLFKSDTGRMWFLHTIYTIRSATSSTFRGRRSVTHVLHSPLHYKNDQEESSSRRSKRTPEDSDGMGQDGKGTNMARIVLSTTIRDDDRNFEVSEVANNPHNDGHSLIPILLGILIFFMICLIVVVVLIRRKRKHSSPPPSPTNTITLISKSGQTKVVQLNPDTNVNSDRTEV</sequence>
<feature type="repeat" description="CSPG" evidence="8">
    <location>
        <begin position="1481"/>
        <end position="1570"/>
    </location>
</feature>
<accession>A0AA88YLJ0</accession>
<keyword evidence="10" id="KW-0472">Membrane</keyword>
<feature type="repeat" description="CSPG" evidence="8">
    <location>
        <begin position="1369"/>
        <end position="1461"/>
    </location>
</feature>
<feature type="domain" description="Calx-beta" evidence="11">
    <location>
        <begin position="1945"/>
        <end position="2051"/>
    </location>
</feature>
<feature type="repeat" description="CSPG" evidence="8">
    <location>
        <begin position="1014"/>
        <end position="1116"/>
    </location>
</feature>
<dbReference type="EMBL" id="VSWD01000006">
    <property type="protein sequence ID" value="KAK3099400.1"/>
    <property type="molecule type" value="Genomic_DNA"/>
</dbReference>
<keyword evidence="10" id="KW-1133">Transmembrane helix</keyword>
<keyword evidence="6" id="KW-0130">Cell adhesion</keyword>
<feature type="region of interest" description="Disordered" evidence="9">
    <location>
        <begin position="2982"/>
        <end position="3017"/>
    </location>
</feature>
<keyword evidence="5" id="KW-0106">Calcium</keyword>
<evidence type="ECO:0000313" key="13">
    <source>
        <dbReference type="Proteomes" id="UP001186944"/>
    </source>
</evidence>
<feature type="repeat" description="CSPG" evidence="8">
    <location>
        <begin position="277"/>
        <end position="379"/>
    </location>
</feature>
<comment type="caution">
    <text evidence="12">The sequence shown here is derived from an EMBL/GenBank/DDBJ whole genome shotgun (WGS) entry which is preliminary data.</text>
</comment>
<evidence type="ECO:0000256" key="3">
    <source>
        <dbReference type="ARBA" id="ARBA00022729"/>
    </source>
</evidence>
<evidence type="ECO:0000256" key="5">
    <source>
        <dbReference type="ARBA" id="ARBA00022837"/>
    </source>
</evidence>
<keyword evidence="13" id="KW-1185">Reference proteome</keyword>
<dbReference type="SMART" id="SM00237">
    <property type="entry name" value="Calx_beta"/>
    <property type="match status" value="5"/>
</dbReference>
<name>A0AA88YLJ0_PINIB</name>
<feature type="repeat" description="CSPG" evidence="8">
    <location>
        <begin position="775"/>
        <end position="866"/>
    </location>
</feature>
<dbReference type="InterPro" id="IPR038081">
    <property type="entry name" value="CalX-like_sf"/>
</dbReference>
<dbReference type="GO" id="GO:0016020">
    <property type="term" value="C:membrane"/>
    <property type="evidence" value="ECO:0007669"/>
    <property type="project" value="InterPro"/>
</dbReference>
<feature type="repeat" description="CSPG" evidence="8">
    <location>
        <begin position="512"/>
        <end position="622"/>
    </location>
</feature>
<keyword evidence="7" id="KW-0325">Glycoprotein</keyword>
<feature type="domain" description="Calx-beta" evidence="11">
    <location>
        <begin position="2064"/>
        <end position="2168"/>
    </location>
</feature>
<dbReference type="PANTHER" id="PTHR45739">
    <property type="entry name" value="MATRIX PROTEIN, PUTATIVE-RELATED"/>
    <property type="match status" value="1"/>
</dbReference>
<feature type="domain" description="Calx-beta" evidence="11">
    <location>
        <begin position="1707"/>
        <end position="1807"/>
    </location>
</feature>
<feature type="repeat" description="CSPG" evidence="8">
    <location>
        <begin position="1137"/>
        <end position="1231"/>
    </location>
</feature>
<feature type="repeat" description="CSPG" evidence="8">
    <location>
        <begin position="1604"/>
        <end position="1701"/>
    </location>
</feature>
<feature type="repeat" description="CSPG" evidence="8">
    <location>
        <begin position="1252"/>
        <end position="1348"/>
    </location>
</feature>
<evidence type="ECO:0000313" key="12">
    <source>
        <dbReference type="EMBL" id="KAK3099400.1"/>
    </source>
</evidence>
<dbReference type="InterPro" id="IPR039005">
    <property type="entry name" value="CSPG_rpt"/>
</dbReference>
<comment type="similarity">
    <text evidence="1">Belongs to the FRAS1 family.</text>
</comment>
<evidence type="ECO:0000256" key="10">
    <source>
        <dbReference type="SAM" id="Phobius"/>
    </source>
</evidence>
<feature type="transmembrane region" description="Helical" evidence="10">
    <location>
        <begin position="3050"/>
        <end position="3072"/>
    </location>
</feature>
<dbReference type="PROSITE" id="PS51854">
    <property type="entry name" value="CSPG"/>
    <property type="match status" value="11"/>
</dbReference>
<evidence type="ECO:0000256" key="4">
    <source>
        <dbReference type="ARBA" id="ARBA00022737"/>
    </source>
</evidence>
<evidence type="ECO:0000256" key="2">
    <source>
        <dbReference type="ARBA" id="ARBA00022723"/>
    </source>
</evidence>
<feature type="compositionally biased region" description="Basic and acidic residues" evidence="9">
    <location>
        <begin position="2987"/>
        <end position="3004"/>
    </location>
</feature>
<dbReference type="GO" id="GO:0046872">
    <property type="term" value="F:metal ion binding"/>
    <property type="evidence" value="ECO:0007669"/>
    <property type="project" value="UniProtKB-KW"/>
</dbReference>
<evidence type="ECO:0000259" key="11">
    <source>
        <dbReference type="SMART" id="SM00237"/>
    </source>
</evidence>
<feature type="repeat" description="CSPG" evidence="8">
    <location>
        <begin position="893"/>
        <end position="985"/>
    </location>
</feature>
<feature type="domain" description="Calx-beta" evidence="11">
    <location>
        <begin position="2186"/>
        <end position="2290"/>
    </location>
</feature>
<evidence type="ECO:0000256" key="9">
    <source>
        <dbReference type="SAM" id="MobiDB-lite"/>
    </source>
</evidence>
<dbReference type="Proteomes" id="UP001186944">
    <property type="component" value="Unassembled WGS sequence"/>
</dbReference>
<reference evidence="12" key="1">
    <citation type="submission" date="2019-08" db="EMBL/GenBank/DDBJ databases">
        <title>The improved chromosome-level genome for the pearl oyster Pinctada fucata martensii using PacBio sequencing and Hi-C.</title>
        <authorList>
            <person name="Zheng Z."/>
        </authorList>
    </citation>
    <scope>NUCLEOTIDE SEQUENCE</scope>
    <source>
        <strain evidence="12">ZZ-2019</strain>
        <tissue evidence="12">Adductor muscle</tissue>
    </source>
</reference>
<evidence type="ECO:0000256" key="7">
    <source>
        <dbReference type="ARBA" id="ARBA00023180"/>
    </source>
</evidence>
<dbReference type="InterPro" id="IPR045658">
    <property type="entry name" value="FRAS1-rel_N"/>
</dbReference>
<keyword evidence="10" id="KW-0812">Transmembrane</keyword>
<dbReference type="Pfam" id="PF16184">
    <property type="entry name" value="Cadherin_3"/>
    <property type="match status" value="12"/>
</dbReference>
<protein>
    <recommendedName>
        <fullName evidence="11">Calx-beta domain-containing protein</fullName>
    </recommendedName>
</protein>
<keyword evidence="2" id="KW-0479">Metal-binding</keyword>
<dbReference type="Pfam" id="PF03160">
    <property type="entry name" value="Calx-beta"/>
    <property type="match status" value="3"/>
</dbReference>
<keyword evidence="4" id="KW-0677">Repeat</keyword>
<evidence type="ECO:0000256" key="6">
    <source>
        <dbReference type="ARBA" id="ARBA00022889"/>
    </source>
</evidence>
<evidence type="ECO:0000256" key="8">
    <source>
        <dbReference type="PROSITE-ProRule" id="PRU01201"/>
    </source>
</evidence>
<dbReference type="GO" id="GO:0007155">
    <property type="term" value="P:cell adhesion"/>
    <property type="evidence" value="ECO:0007669"/>
    <property type="project" value="UniProtKB-KW"/>
</dbReference>
<feature type="repeat" description="CSPG" evidence="8">
    <location>
        <begin position="647"/>
        <end position="753"/>
    </location>
</feature>
<dbReference type="GO" id="GO:0007154">
    <property type="term" value="P:cell communication"/>
    <property type="evidence" value="ECO:0007669"/>
    <property type="project" value="InterPro"/>
</dbReference>
<dbReference type="PANTHER" id="PTHR45739:SF8">
    <property type="entry name" value="FRAS1-RELATED EXTRACELLULAR MATRIX PROTEIN 1"/>
    <property type="match status" value="1"/>
</dbReference>
<dbReference type="InterPro" id="IPR051561">
    <property type="entry name" value="FRAS1_ECM"/>
</dbReference>
<dbReference type="GO" id="GO:0009653">
    <property type="term" value="P:anatomical structure morphogenesis"/>
    <property type="evidence" value="ECO:0007669"/>
    <property type="project" value="TreeGrafter"/>
</dbReference>
<organism evidence="12 13">
    <name type="scientific">Pinctada imbricata</name>
    <name type="common">Atlantic pearl-oyster</name>
    <name type="synonym">Pinctada martensii</name>
    <dbReference type="NCBI Taxonomy" id="66713"/>
    <lineage>
        <taxon>Eukaryota</taxon>
        <taxon>Metazoa</taxon>
        <taxon>Spiralia</taxon>
        <taxon>Lophotrochozoa</taxon>
        <taxon>Mollusca</taxon>
        <taxon>Bivalvia</taxon>
        <taxon>Autobranchia</taxon>
        <taxon>Pteriomorphia</taxon>
        <taxon>Pterioida</taxon>
        <taxon>Pterioidea</taxon>
        <taxon>Pteriidae</taxon>
        <taxon>Pinctada</taxon>
    </lineage>
</organism>
<dbReference type="Gene3D" id="2.60.40.2030">
    <property type="match status" value="5"/>
</dbReference>
<dbReference type="Pfam" id="PF19309">
    <property type="entry name" value="Frem_N"/>
    <property type="match status" value="1"/>
</dbReference>
<dbReference type="SUPFAM" id="SSF141072">
    <property type="entry name" value="CalX-like"/>
    <property type="match status" value="5"/>
</dbReference>
<feature type="domain" description="Calx-beta" evidence="11">
    <location>
        <begin position="1820"/>
        <end position="1931"/>
    </location>
</feature>
<evidence type="ECO:0000256" key="1">
    <source>
        <dbReference type="ARBA" id="ARBA00005529"/>
    </source>
</evidence>
<gene>
    <name evidence="12" type="ORF">FSP39_003828</name>
</gene>
<dbReference type="InterPro" id="IPR003644">
    <property type="entry name" value="Calx_beta"/>
</dbReference>
<keyword evidence="3" id="KW-0732">Signal</keyword>